<keyword evidence="1" id="KW-0812">Transmembrane</keyword>
<proteinExistence type="predicted"/>
<evidence type="ECO:0000313" key="3">
    <source>
        <dbReference type="EMBL" id="EKT4092680.1"/>
    </source>
</evidence>
<dbReference type="InterPro" id="IPR055385">
    <property type="entry name" value="GpJ_HDII-ins2"/>
</dbReference>
<gene>
    <name evidence="3" type="ORF">QEG23_002200</name>
</gene>
<dbReference type="Proteomes" id="UP001218208">
    <property type="component" value="Unassembled WGS sequence"/>
</dbReference>
<dbReference type="AlphaFoldDB" id="A0AAI9FV19"/>
<dbReference type="Pfam" id="PF24801">
    <property type="entry name" value="FNIII-A_GpJ"/>
    <property type="match status" value="1"/>
</dbReference>
<name>A0AAI9FV19_STEMA</name>
<evidence type="ECO:0000259" key="2">
    <source>
        <dbReference type="Pfam" id="PF24801"/>
    </source>
</evidence>
<evidence type="ECO:0000313" key="4">
    <source>
        <dbReference type="Proteomes" id="UP001218208"/>
    </source>
</evidence>
<keyword evidence="1" id="KW-1133">Transmembrane helix</keyword>
<comment type="caution">
    <text evidence="3">The sequence shown here is derived from an EMBL/GenBank/DDBJ whole genome shotgun (WGS) entry which is preliminary data.</text>
</comment>
<sequence length="1020" mass="109134">MIRVFPSRMPGEALETHQHGRMTVDSWLRSNVRGYTGEGEQPIELEVDGAPVAPGAWATTWIDHGSDVRIYPVPHYEGIAAVIYWVVVAVVAAYAIYMANNLPGSRNGQGDSLSLDTARANTARLGSPVREVLGRCRVWADYLVQPVSRFVGEKSYRTLMFVCVGKGRHIIPVGSARLGNTPISSFGTDVQMTIYPPGADVSGDVRSENWVNSTEVGATASGTAGLDLSDTADVSTGINADSVTVSGNVITLNNATVTDANGNERPTSSVPSSWVVGAVLTLKVAASFNATTSGLYSIIAGSAVAELAPYVGMPVLLTYNGADYALFVASYVPGSPAVPGVGGSAARVTGSAAASNFDFSGSPVTFGISWRGTTYSVALVANYITLGVLLTAINDQLVDSGLVATQSGGVVTIAEAASPFAGGSITYSGLPASVFGSSPTSTVGVATSGGTPATQPRVTLAYDGPTGTAFGGLPPGVVSLAMSRGQSDYRIAAVSGLTLAVERLTEAGVVDTSWPGWTSRTATDYSATGFQEGEEWLGPFLVCPNGETTDAFEYDFNFPSGLIWYTSKGNKRTFTVSIRVGYRVYGSGAPWTVRTHTYTGYSEDAVGFTERITLGAPGQVEVRVRRVTERGGNSARDACYWQGLRARLSQRPTRYDDLTTIGLTVTTGTKLAAQTDRRFNVEATRLYDQGTARSISGAMIHVMRSLGLPADQIDTDTLQHLEDTYWTPRGEFFDFSAEKSGTSALDMLQMAAQAGMGYFLLIDSMCSAGREGVKGWRGGISPQRQLEPLSTSFISPGPDDYDGVDVTYVDEVTWAAETVECRLPGVTEPWKVETYELQGVGTRDRAYRIGMRRLMKHQGQRLTYKTKTEMMGLVYQYGDRVKLFDDIPGSSTTSTMIESVRLDGTRLLIEVGEYLDWSLPAPRCLVRFQDGTLSNVMVPTRVDDHRLTIAASALPGEHAFNTWIMDDPTIDPPELIFCDSTRAGYDAVLADLTPGEDGSVELTALQYDPAFYQYDDATAP</sequence>
<protein>
    <recommendedName>
        <fullName evidence="2">Tip attachment protein J HDII-ins2 domain-containing protein</fullName>
    </recommendedName>
</protein>
<feature type="domain" description="Tip attachment protein J HDII-ins2" evidence="2">
    <location>
        <begin position="547"/>
        <end position="645"/>
    </location>
</feature>
<accession>A0AAI9FV19</accession>
<dbReference type="EMBL" id="ABLOJW010000010">
    <property type="protein sequence ID" value="EKT4092680.1"/>
    <property type="molecule type" value="Genomic_DNA"/>
</dbReference>
<evidence type="ECO:0000256" key="1">
    <source>
        <dbReference type="SAM" id="Phobius"/>
    </source>
</evidence>
<keyword evidence="1" id="KW-0472">Membrane</keyword>
<organism evidence="3 4">
    <name type="scientific">Stenotrophomonas maltophilia</name>
    <name type="common">Pseudomonas maltophilia</name>
    <name type="synonym">Xanthomonas maltophilia</name>
    <dbReference type="NCBI Taxonomy" id="40324"/>
    <lineage>
        <taxon>Bacteria</taxon>
        <taxon>Pseudomonadati</taxon>
        <taxon>Pseudomonadota</taxon>
        <taxon>Gammaproteobacteria</taxon>
        <taxon>Lysobacterales</taxon>
        <taxon>Lysobacteraceae</taxon>
        <taxon>Stenotrophomonas</taxon>
        <taxon>Stenotrophomonas maltophilia group</taxon>
    </lineage>
</organism>
<feature type="transmembrane region" description="Helical" evidence="1">
    <location>
        <begin position="79"/>
        <end position="99"/>
    </location>
</feature>
<dbReference type="NCBIfam" id="NF040662">
    <property type="entry name" value="attach_TipJ_rel"/>
    <property type="match status" value="1"/>
</dbReference>
<reference evidence="3" key="1">
    <citation type="submission" date="2022-07" db="EMBL/GenBank/DDBJ databases">
        <authorList>
            <consortium name="DAFM: The Division of Animal and Food Microbiology"/>
        </authorList>
    </citation>
    <scope>NUCLEOTIDE SEQUENCE</scope>
    <source>
        <strain evidence="3">19MO01SH01-2</strain>
    </source>
</reference>